<name>A0A0K6GFD3_9AGAM</name>
<evidence type="ECO:0000313" key="2">
    <source>
        <dbReference type="EMBL" id="CUA77312.1"/>
    </source>
</evidence>
<protein>
    <submittedName>
        <fullName evidence="2">Uncharacterized protein</fullName>
    </submittedName>
</protein>
<dbReference type="PANTHER" id="PTHR23082">
    <property type="entry name" value="TRANSCRIPTION INITIATION FACTOR IIIC TFIIIC , POLYPEPTIDE 3-RELATED"/>
    <property type="match status" value="1"/>
</dbReference>
<sequence>MSVSNSHDDDSEGSEDLGEHDNASIEDETFPGIHRAGGVLVHEVDGSVEPQIMGNFDRKMKEIQLSNLETQSLEKAWDFTITDYDPDNFDLQDELRQATGIGKRKGKGRARSPRQVQLSHEVNHFLGHAHSAYTSGDHETAIKLLRDVITIEHGVANAWGTLGFCCEDVSDNLRALELWIMAAHLESNSDQRSEIDVWDSCAALYSIK</sequence>
<proteinExistence type="predicted"/>
<dbReference type="InterPro" id="IPR039340">
    <property type="entry name" value="Tfc4/TFIIIC-102/Sfc4"/>
</dbReference>
<keyword evidence="3" id="KW-1185">Reference proteome</keyword>
<evidence type="ECO:0000313" key="3">
    <source>
        <dbReference type="Proteomes" id="UP000044841"/>
    </source>
</evidence>
<dbReference type="InterPro" id="IPR011990">
    <property type="entry name" value="TPR-like_helical_dom_sf"/>
</dbReference>
<accession>A0A0K6GFD3</accession>
<dbReference type="PANTHER" id="PTHR23082:SF0">
    <property type="entry name" value="GENERAL TRANSCRIPTION FACTOR 3C POLYPEPTIDE 3"/>
    <property type="match status" value="1"/>
</dbReference>
<evidence type="ECO:0000256" key="1">
    <source>
        <dbReference type="SAM" id="MobiDB-lite"/>
    </source>
</evidence>
<dbReference type="GO" id="GO:0006383">
    <property type="term" value="P:transcription by RNA polymerase III"/>
    <property type="evidence" value="ECO:0007669"/>
    <property type="project" value="InterPro"/>
</dbReference>
<dbReference type="SUPFAM" id="SSF48452">
    <property type="entry name" value="TPR-like"/>
    <property type="match status" value="1"/>
</dbReference>
<feature type="region of interest" description="Disordered" evidence="1">
    <location>
        <begin position="1"/>
        <end position="22"/>
    </location>
</feature>
<organism evidence="2 3">
    <name type="scientific">Rhizoctonia solani</name>
    <dbReference type="NCBI Taxonomy" id="456999"/>
    <lineage>
        <taxon>Eukaryota</taxon>
        <taxon>Fungi</taxon>
        <taxon>Dikarya</taxon>
        <taxon>Basidiomycota</taxon>
        <taxon>Agaricomycotina</taxon>
        <taxon>Agaricomycetes</taxon>
        <taxon>Cantharellales</taxon>
        <taxon>Ceratobasidiaceae</taxon>
        <taxon>Rhizoctonia</taxon>
    </lineage>
</organism>
<dbReference type="EMBL" id="CYGV01001822">
    <property type="protein sequence ID" value="CUA77312.1"/>
    <property type="molecule type" value="Genomic_DNA"/>
</dbReference>
<gene>
    <name evidence="2" type="ORF">RSOLAG22IIIB_06639</name>
</gene>
<reference evidence="2 3" key="1">
    <citation type="submission" date="2015-07" db="EMBL/GenBank/DDBJ databases">
        <authorList>
            <person name="Noorani M."/>
        </authorList>
    </citation>
    <scope>NUCLEOTIDE SEQUENCE [LARGE SCALE GENOMIC DNA]</scope>
    <source>
        <strain evidence="2">BBA 69670</strain>
    </source>
</reference>
<dbReference type="AlphaFoldDB" id="A0A0K6GFD3"/>
<dbReference type="GO" id="GO:0000127">
    <property type="term" value="C:transcription factor TFIIIC complex"/>
    <property type="evidence" value="ECO:0007669"/>
    <property type="project" value="TreeGrafter"/>
</dbReference>
<dbReference type="Gene3D" id="1.25.40.10">
    <property type="entry name" value="Tetratricopeptide repeat domain"/>
    <property type="match status" value="1"/>
</dbReference>
<dbReference type="Proteomes" id="UP000044841">
    <property type="component" value="Unassembled WGS sequence"/>
</dbReference>